<dbReference type="EC" id="1.7.2.2" evidence="13"/>
<feature type="binding site" evidence="13">
    <location>
        <position position="286"/>
    </location>
    <ligand>
        <name>substrate</name>
    </ligand>
</feature>
<dbReference type="GO" id="GO:0005509">
    <property type="term" value="F:calcium ion binding"/>
    <property type="evidence" value="ECO:0007669"/>
    <property type="project" value="UniProtKB-UniRule"/>
</dbReference>
<evidence type="ECO:0000256" key="11">
    <source>
        <dbReference type="ARBA" id="ARBA00023004"/>
    </source>
</evidence>
<feature type="binding site" evidence="13">
    <location>
        <position position="235"/>
    </location>
    <ligand>
        <name>substrate</name>
    </ligand>
</feature>
<proteinExistence type="inferred from homology"/>
<feature type="binding site" description="covalent" evidence="13">
    <location>
        <position position="338"/>
    </location>
    <ligand>
        <name>heme c</name>
        <dbReference type="ChEBI" id="CHEBI:61717"/>
        <label>5</label>
    </ligand>
</feature>
<dbReference type="GO" id="GO:0042128">
    <property type="term" value="P:nitrate assimilation"/>
    <property type="evidence" value="ECO:0007669"/>
    <property type="project" value="UniProtKB-UniRule"/>
</dbReference>
<evidence type="ECO:0000256" key="1">
    <source>
        <dbReference type="ARBA" id="ARBA00004196"/>
    </source>
</evidence>
<feature type="binding site" evidence="13">
    <location>
        <position position="285"/>
    </location>
    <ligand>
        <name>Ca(2+)</name>
        <dbReference type="ChEBI" id="CHEBI:29108"/>
    </ligand>
</feature>
<keyword evidence="11 13" id="KW-0408">Iron</keyword>
<keyword evidence="6 13" id="KW-0732">Signal</keyword>
<dbReference type="Gene3D" id="1.10.1130.10">
    <property type="entry name" value="Flavocytochrome C3, Chain A"/>
    <property type="match status" value="1"/>
</dbReference>
<dbReference type="HAMAP" id="MF_01182">
    <property type="entry name" value="Cytochrom_C552"/>
    <property type="match status" value="1"/>
</dbReference>
<feature type="binding site" evidence="13">
    <location>
        <position position="235"/>
    </location>
    <ligand>
        <name>Ca(2+)</name>
        <dbReference type="ChEBI" id="CHEBI:29108"/>
    </ligand>
</feature>
<keyword evidence="3 13" id="KW-0813">Transport</keyword>
<evidence type="ECO:0000256" key="8">
    <source>
        <dbReference type="ARBA" id="ARBA00022837"/>
    </source>
</evidence>
<dbReference type="SUPFAM" id="SSF48695">
    <property type="entry name" value="Multiheme cytochromes"/>
    <property type="match status" value="1"/>
</dbReference>
<feature type="binding site" description="axial binding residue" evidence="13">
    <location>
        <position position="297"/>
    </location>
    <ligand>
        <name>heme c</name>
        <dbReference type="ChEBI" id="CHEBI:61717"/>
        <label>5</label>
    </ligand>
    <ligandPart>
        <name>Fe</name>
        <dbReference type="ChEBI" id="CHEBI:18248"/>
    </ligandPart>
</feature>
<dbReference type="Pfam" id="PF02335">
    <property type="entry name" value="Cytochrom_C552"/>
    <property type="match status" value="1"/>
</dbReference>
<feature type="binding site" description="covalent" evidence="13">
    <location>
        <position position="304"/>
    </location>
    <ligand>
        <name>heme c</name>
        <dbReference type="ChEBI" id="CHEBI:61717"/>
        <label>4</label>
    </ligand>
</feature>
<keyword evidence="7 13" id="KW-0574">Periplasm</keyword>
<name>A0AAN4VVC6_9BACT</name>
<evidence type="ECO:0000256" key="13">
    <source>
        <dbReference type="HAMAP-Rule" id="MF_01182"/>
    </source>
</evidence>
<feature type="binding site" description="covalent" evidence="13">
    <location>
        <position position="307"/>
    </location>
    <ligand>
        <name>heme c</name>
        <dbReference type="ChEBI" id="CHEBI:61717"/>
        <label>4</label>
    </ligand>
</feature>
<comment type="cofactor">
    <cofactor evidence="13">
        <name>Ca(2+)</name>
        <dbReference type="ChEBI" id="CHEBI:29108"/>
    </cofactor>
    <text evidence="13">Binds 1 Ca(2+) ion per monomer.</text>
</comment>
<dbReference type="GO" id="GO:0019645">
    <property type="term" value="P:anaerobic electron transport chain"/>
    <property type="evidence" value="ECO:0007669"/>
    <property type="project" value="TreeGrafter"/>
</dbReference>
<comment type="catalytic activity">
    <reaction evidence="12 13">
        <text>6 Fe(III)-[cytochrome c] + NH4(+) + 2 H2O = 6 Fe(II)-[cytochrome c] + nitrite + 8 H(+)</text>
        <dbReference type="Rhea" id="RHEA:13089"/>
        <dbReference type="Rhea" id="RHEA-COMP:10350"/>
        <dbReference type="Rhea" id="RHEA-COMP:14399"/>
        <dbReference type="ChEBI" id="CHEBI:15377"/>
        <dbReference type="ChEBI" id="CHEBI:15378"/>
        <dbReference type="ChEBI" id="CHEBI:16301"/>
        <dbReference type="ChEBI" id="CHEBI:28938"/>
        <dbReference type="ChEBI" id="CHEBI:29033"/>
        <dbReference type="ChEBI" id="CHEBI:29034"/>
        <dbReference type="EC" id="1.7.2.2"/>
    </reaction>
</comment>
<evidence type="ECO:0000256" key="10">
    <source>
        <dbReference type="ARBA" id="ARBA00023002"/>
    </source>
</evidence>
<dbReference type="PANTHER" id="PTHR30633:SF0">
    <property type="entry name" value="CYTOCHROME C-552"/>
    <property type="match status" value="1"/>
</dbReference>
<dbReference type="InterPro" id="IPR003321">
    <property type="entry name" value="Cyt_c552"/>
</dbReference>
<dbReference type="InterPro" id="IPR017570">
    <property type="entry name" value="Cyt_c_NO2Rdtase_formate-dep"/>
</dbReference>
<dbReference type="GO" id="GO:0030288">
    <property type="term" value="C:outer membrane-bounded periplasmic space"/>
    <property type="evidence" value="ECO:0007669"/>
    <property type="project" value="TreeGrafter"/>
</dbReference>
<dbReference type="EMBL" id="BQKE01000001">
    <property type="protein sequence ID" value="GJM59613.1"/>
    <property type="molecule type" value="Genomic_DNA"/>
</dbReference>
<evidence type="ECO:0000256" key="6">
    <source>
        <dbReference type="ARBA" id="ARBA00022729"/>
    </source>
</evidence>
<evidence type="ECO:0000256" key="5">
    <source>
        <dbReference type="ARBA" id="ARBA00022723"/>
    </source>
</evidence>
<feature type="binding site" description="axial binding residue" evidence="13">
    <location>
        <position position="339"/>
    </location>
    <ligand>
        <name>heme c</name>
        <dbReference type="ChEBI" id="CHEBI:61717"/>
        <label>5</label>
    </ligand>
    <ligandPart>
        <name>Fe</name>
        <dbReference type="ChEBI" id="CHEBI:18248"/>
    </ligandPart>
</feature>
<feature type="binding site" description="axial binding residue" evidence="13">
    <location>
        <position position="414"/>
    </location>
    <ligand>
        <name>heme c</name>
        <dbReference type="ChEBI" id="CHEBI:61717"/>
        <label>4</label>
    </ligand>
    <ligandPart>
        <name>Fe</name>
        <dbReference type="ChEBI" id="CHEBI:18248"/>
    </ligandPart>
</feature>
<evidence type="ECO:0000256" key="2">
    <source>
        <dbReference type="ARBA" id="ARBA00009288"/>
    </source>
</evidence>
<feature type="binding site" description="covalent" evidence="13">
    <location>
        <position position="186"/>
    </location>
    <ligand>
        <name>heme c</name>
        <dbReference type="ChEBI" id="CHEBI:61717"/>
        <label>2</label>
    </ligand>
</feature>
<dbReference type="GO" id="GO:0005506">
    <property type="term" value="F:iron ion binding"/>
    <property type="evidence" value="ECO:0007669"/>
    <property type="project" value="UniProtKB-UniRule"/>
</dbReference>
<comment type="pathway">
    <text evidence="13">Nitrogen metabolism; nitrate reduction (assimilation).</text>
</comment>
<feature type="binding site" description="covalent" evidence="13">
    <location>
        <position position="151"/>
    </location>
    <ligand>
        <name>heme c</name>
        <dbReference type="ChEBI" id="CHEBI:61717"/>
        <label>1</label>
    </ligand>
</feature>
<keyword evidence="9 13" id="KW-0249">Electron transport</keyword>
<dbReference type="Gene3D" id="1.20.140.10">
    <property type="entry name" value="Butyryl-CoA Dehydrogenase, subunit A, domain 3"/>
    <property type="match status" value="1"/>
</dbReference>
<dbReference type="GO" id="GO:0042279">
    <property type="term" value="F:nitrite reductase (cytochrome, ammonia-forming) activity"/>
    <property type="evidence" value="ECO:0007669"/>
    <property type="project" value="UniProtKB-UniRule"/>
</dbReference>
<feature type="binding site" description="axial binding residue" evidence="13">
    <location>
        <position position="120"/>
    </location>
    <ligand>
        <name>heme c</name>
        <dbReference type="ChEBI" id="CHEBI:61717"/>
        <label>3</label>
    </ligand>
    <ligandPart>
        <name>Fe</name>
        <dbReference type="ChEBI" id="CHEBI:18248"/>
    </ligandPart>
</feature>
<keyword evidence="4 13" id="KW-0349">Heme</keyword>
<keyword evidence="15" id="KW-1185">Reference proteome</keyword>
<dbReference type="CDD" id="cd00548">
    <property type="entry name" value="NrfA-like"/>
    <property type="match status" value="1"/>
</dbReference>
<dbReference type="AlphaFoldDB" id="A0AAN4VVC6"/>
<feature type="binding site" description="axial binding residue" evidence="13">
    <location>
        <position position="190"/>
    </location>
    <ligand>
        <name>heme c</name>
        <dbReference type="ChEBI" id="CHEBI:61717"/>
        <label>2</label>
    </ligand>
    <ligandPart>
        <name>Fe</name>
        <dbReference type="ChEBI" id="CHEBI:18248"/>
    </ligandPart>
</feature>
<dbReference type="InterPro" id="IPR036280">
    <property type="entry name" value="Multihaem_cyt_sf"/>
</dbReference>
<evidence type="ECO:0000313" key="15">
    <source>
        <dbReference type="Proteomes" id="UP001310022"/>
    </source>
</evidence>
<feature type="binding site" description="covalent" evidence="13">
    <location>
        <position position="189"/>
    </location>
    <ligand>
        <name>heme c</name>
        <dbReference type="ChEBI" id="CHEBI:61717"/>
        <label>2</label>
    </ligand>
</feature>
<comment type="cofactor">
    <cofactor evidence="13">
        <name>heme c</name>
        <dbReference type="ChEBI" id="CHEBI:61717"/>
    </cofactor>
    <text evidence="13">Binds 5 heme c groups covalently per monomer.</text>
</comment>
<gene>
    <name evidence="13 14" type="primary">nrfA</name>
    <name evidence="14" type="ORF">PEDI_01650</name>
</gene>
<dbReference type="PANTHER" id="PTHR30633">
    <property type="entry name" value="CYTOCHROME C-552 RESPIRATORY NITRITE REDUCTASE"/>
    <property type="match status" value="1"/>
</dbReference>
<reference evidence="14 15" key="1">
    <citation type="submission" date="2021-12" db="EMBL/GenBank/DDBJ databases">
        <title>Genome sequencing of bacteria with rrn-lacking chromosome and rrn-plasmid.</title>
        <authorList>
            <person name="Anda M."/>
            <person name="Iwasaki W."/>
        </authorList>
    </citation>
    <scope>NUCLEOTIDE SEQUENCE [LARGE SCALE GENOMIC DNA]</scope>
    <source>
        <strain evidence="14 15">NBRC 15940</strain>
    </source>
</reference>
<keyword evidence="8 13" id="KW-0106">Calcium</keyword>
<accession>A0AAN4VVC6</accession>
<keyword evidence="5 13" id="KW-0479">Metal-binding</keyword>
<dbReference type="Proteomes" id="UP001310022">
    <property type="component" value="Unassembled WGS sequence"/>
</dbReference>
<feature type="binding site" description="covalent" evidence="13">
    <location>
        <position position="228"/>
    </location>
    <ligand>
        <name>heme c</name>
        <dbReference type="ChEBI" id="CHEBI:61717"/>
        <label>3</label>
    </ligand>
</feature>
<dbReference type="NCBIfam" id="NF008339">
    <property type="entry name" value="PRK11125.1"/>
    <property type="match status" value="1"/>
</dbReference>
<protein>
    <recommendedName>
        <fullName evidence="13">Cytochrome c-552</fullName>
        <ecNumber evidence="13">1.7.2.2</ecNumber>
    </recommendedName>
    <alternativeName>
        <fullName evidence="13">Ammonia-forming cytochrome c nitrite reductase</fullName>
        <shortName evidence="13">Cytochrome c nitrite reductase</shortName>
    </alternativeName>
</protein>
<comment type="caution">
    <text evidence="14">The sequence shown here is derived from an EMBL/GenBank/DDBJ whole genome shotgun (WGS) entry which is preliminary data.</text>
</comment>
<evidence type="ECO:0000256" key="7">
    <source>
        <dbReference type="ARBA" id="ARBA00022764"/>
    </source>
</evidence>
<keyword evidence="10 13" id="KW-0560">Oxidoreductase</keyword>
<feature type="binding site" description="covalent" evidence="13">
    <location>
        <position position="335"/>
    </location>
    <ligand>
        <name>heme c</name>
        <dbReference type="ChEBI" id="CHEBI:61717"/>
        <label>5</label>
    </ligand>
</feature>
<feature type="binding site" description="axial binding residue" evidence="13">
    <location>
        <position position="232"/>
    </location>
    <ligand>
        <name>heme c</name>
        <dbReference type="ChEBI" id="CHEBI:61717"/>
        <label>3</label>
    </ligand>
    <ligandPart>
        <name>Fe</name>
        <dbReference type="ChEBI" id="CHEBI:18248"/>
    </ligandPart>
</feature>
<evidence type="ECO:0000256" key="9">
    <source>
        <dbReference type="ARBA" id="ARBA00022982"/>
    </source>
</evidence>
<comment type="function">
    <text evidence="13">Catalyzes the reduction of nitrite to ammonia, consuming six electrons in the process.</text>
</comment>
<evidence type="ECO:0000313" key="14">
    <source>
        <dbReference type="EMBL" id="GJM59613.1"/>
    </source>
</evidence>
<evidence type="ECO:0000256" key="3">
    <source>
        <dbReference type="ARBA" id="ARBA00022448"/>
    </source>
</evidence>
<dbReference type="GO" id="GO:0020037">
    <property type="term" value="F:heme binding"/>
    <property type="evidence" value="ECO:0007669"/>
    <property type="project" value="InterPro"/>
</dbReference>
<evidence type="ECO:0000256" key="12">
    <source>
        <dbReference type="ARBA" id="ARBA00049131"/>
    </source>
</evidence>
<feature type="binding site" evidence="13">
    <location>
        <position position="234"/>
    </location>
    <ligand>
        <name>Ca(2+)</name>
        <dbReference type="ChEBI" id="CHEBI:29108"/>
    </ligand>
</feature>
<evidence type="ECO:0000256" key="4">
    <source>
        <dbReference type="ARBA" id="ARBA00022617"/>
    </source>
</evidence>
<dbReference type="PIRSF" id="PIRSF000243">
    <property type="entry name" value="Cyt_c552"/>
    <property type="match status" value="1"/>
</dbReference>
<feature type="binding site" evidence="13">
    <location>
        <position position="283"/>
    </location>
    <ligand>
        <name>Ca(2+)</name>
        <dbReference type="ChEBI" id="CHEBI:29108"/>
    </ligand>
</feature>
<feature type="binding site" description="axial binding residue" evidence="13">
    <location>
        <position position="308"/>
    </location>
    <ligand>
        <name>heme c</name>
        <dbReference type="ChEBI" id="CHEBI:61717"/>
        <label>4</label>
    </ligand>
    <ligandPart>
        <name>Fe</name>
        <dbReference type="ChEBI" id="CHEBI:18248"/>
    </ligandPart>
</feature>
<feature type="binding site" description="axial binding residue" evidence="13">
    <location>
        <position position="152"/>
    </location>
    <ligand>
        <name>heme c</name>
        <dbReference type="ChEBI" id="CHEBI:61717"/>
        <label>1</label>
    </ligand>
    <ligandPart>
        <name>Fe</name>
        <dbReference type="ChEBI" id="CHEBI:18248"/>
    </ligandPart>
</feature>
<dbReference type="RefSeq" id="WP_338235619.1">
    <property type="nucleotide sequence ID" value="NZ_BQKE01000001.1"/>
</dbReference>
<comment type="subcellular location">
    <subcellularLocation>
        <location evidence="1">Cell envelope</location>
    </subcellularLocation>
    <subcellularLocation>
        <location evidence="13">Periplasm</location>
    </subcellularLocation>
</comment>
<organism evidence="14 15">
    <name type="scientific">Persicobacter diffluens</name>
    <dbReference type="NCBI Taxonomy" id="981"/>
    <lineage>
        <taxon>Bacteria</taxon>
        <taxon>Pseudomonadati</taxon>
        <taxon>Bacteroidota</taxon>
        <taxon>Cytophagia</taxon>
        <taxon>Cytophagales</taxon>
        <taxon>Persicobacteraceae</taxon>
        <taxon>Persicobacter</taxon>
    </lineage>
</organism>
<sequence>MANISKSVNNKPWLGWLLFGLSLVAVFCLGLLASSITERRVEAQLVNKPMKALSKTEARNELWGENYPREYQSWKETSEMDFVSKYNGNVERDMLEEDPNLVVLWAGYGFSKDYNAPRGHFYAVEDIQNTLRTGGPVDENDGPMPATCWTCKSPDVPRMMEEHGVAEFYKGKWAGKGSEIVNPIGCADCHDSETMNLQISRPALAEAFERQGKDINDASHQEMRTLVCAQCHVEYYFDKRDGKENYLTFPWDEGFKVEDMEKYYDAIDFSDWTHSISKAPMLKAQHPGYETWQMGIHGQRGVSCADCHMPYKTEGGQKFTDHHIQSPLNNIANSCQVCHREDAETLTANVYERQDAIKETRDKVERELAIAHLEAGFAWEQGATPAQMKEALTMIRHAGWRWDFAVAAHGSSFHAPVEIARILGSALEKSYQARMEIKKVLVDLGYTKDVPLPDFSTKEKAQKTVGLDMAKLEKEKEDFKQNLLPKWLEEAKANGKLMK</sequence>
<feature type="binding site" description="covalent" evidence="13">
    <location>
        <position position="148"/>
    </location>
    <ligand>
        <name>heme c</name>
        <dbReference type="ChEBI" id="CHEBI:61717"/>
        <label>1</label>
    </ligand>
</feature>
<feature type="binding site" description="axial binding residue" evidence="13">
    <location>
        <position position="322"/>
    </location>
    <ligand>
        <name>heme c</name>
        <dbReference type="ChEBI" id="CHEBI:61717"/>
        <label>2</label>
    </ligand>
    <ligandPart>
        <name>Fe</name>
        <dbReference type="ChEBI" id="CHEBI:18248"/>
    </ligandPart>
</feature>
<comment type="similarity">
    <text evidence="2 13">Belongs to the cytochrome c-552 family.</text>
</comment>
<feature type="binding site" description="covalent" evidence="13">
    <location>
        <position position="231"/>
    </location>
    <ligand>
        <name>heme c</name>
        <dbReference type="ChEBI" id="CHEBI:61717"/>
        <label>3</label>
    </ligand>
</feature>